<protein>
    <submittedName>
        <fullName evidence="2">DUF2244 domain-containing protein</fullName>
    </submittedName>
</protein>
<keyword evidence="1" id="KW-1133">Transmembrane helix</keyword>
<proteinExistence type="predicted"/>
<name>A0ABU5IBK2_9BURK</name>
<organism evidence="2 3">
    <name type="scientific">Azohydromonas lata</name>
    <dbReference type="NCBI Taxonomy" id="45677"/>
    <lineage>
        <taxon>Bacteria</taxon>
        <taxon>Pseudomonadati</taxon>
        <taxon>Pseudomonadota</taxon>
        <taxon>Betaproteobacteria</taxon>
        <taxon>Burkholderiales</taxon>
        <taxon>Sphaerotilaceae</taxon>
        <taxon>Azohydromonas</taxon>
    </lineage>
</organism>
<keyword evidence="1" id="KW-0812">Transmembrane</keyword>
<feature type="transmembrane region" description="Helical" evidence="1">
    <location>
        <begin position="72"/>
        <end position="91"/>
    </location>
</feature>
<dbReference type="Pfam" id="PF10003">
    <property type="entry name" value="DUF2244"/>
    <property type="match status" value="1"/>
</dbReference>
<feature type="transmembrane region" description="Helical" evidence="1">
    <location>
        <begin position="47"/>
        <end position="66"/>
    </location>
</feature>
<keyword evidence="3" id="KW-1185">Reference proteome</keyword>
<gene>
    <name evidence="2" type="ORF">SM757_07805</name>
</gene>
<reference evidence="2 3" key="1">
    <citation type="submission" date="2023-11" db="EMBL/GenBank/DDBJ databases">
        <title>Draft genome of Azohydromonas lata strain H1 (DSM1123), a polyhydroxyalkanoate producer.</title>
        <authorList>
            <person name="Traversa D."/>
            <person name="D'Addabbo P."/>
            <person name="Pazzani C."/>
            <person name="Manzari C."/>
            <person name="Chiara M."/>
            <person name="Scrascia M."/>
        </authorList>
    </citation>
    <scope>NUCLEOTIDE SEQUENCE [LARGE SCALE GENOMIC DNA]</scope>
    <source>
        <strain evidence="2 3">H1</strain>
    </source>
</reference>
<dbReference type="RefSeq" id="WP_322465017.1">
    <property type="nucleotide sequence ID" value="NZ_JAXOJX010000009.1"/>
</dbReference>
<dbReference type="EMBL" id="JAXOJX010000009">
    <property type="protein sequence ID" value="MDZ5456477.1"/>
    <property type="molecule type" value="Genomic_DNA"/>
</dbReference>
<keyword evidence="1" id="KW-0472">Membrane</keyword>
<evidence type="ECO:0000256" key="1">
    <source>
        <dbReference type="SAM" id="Phobius"/>
    </source>
</evidence>
<dbReference type="Proteomes" id="UP001293718">
    <property type="component" value="Unassembled WGS sequence"/>
</dbReference>
<evidence type="ECO:0000313" key="2">
    <source>
        <dbReference type="EMBL" id="MDZ5456477.1"/>
    </source>
</evidence>
<sequence length="189" mass="20661">MTATVAPSPWSTPAARGAWRFGCEIDGGHGLRWVLGRNGALGPRRHVGLWCALAGVALGVTLIFWWQGVAVAAALVAGELALLGTVLLLCARHAADREMLTLADGALVVEHCCGTRTERARFRAERVRVEPARAQGSLVELSGEGRQMRVGRYLRPELRWQLAQELRQALHTTMSLQPAQRQNTAMQHK</sequence>
<comment type="caution">
    <text evidence="2">The sequence shown here is derived from an EMBL/GenBank/DDBJ whole genome shotgun (WGS) entry which is preliminary data.</text>
</comment>
<accession>A0ABU5IBK2</accession>
<dbReference type="InterPro" id="IPR019253">
    <property type="entry name" value="DUF2244_TM"/>
</dbReference>
<evidence type="ECO:0000313" key="3">
    <source>
        <dbReference type="Proteomes" id="UP001293718"/>
    </source>
</evidence>